<feature type="region of interest" description="Disordered" evidence="1">
    <location>
        <begin position="166"/>
        <end position="241"/>
    </location>
</feature>
<evidence type="ECO:0000313" key="2">
    <source>
        <dbReference type="EMBL" id="KAK7109346.1"/>
    </source>
</evidence>
<dbReference type="EMBL" id="JBAMIC010000003">
    <property type="protein sequence ID" value="KAK7109346.1"/>
    <property type="molecule type" value="Genomic_DNA"/>
</dbReference>
<feature type="compositionally biased region" description="Basic and acidic residues" evidence="1">
    <location>
        <begin position="166"/>
        <end position="179"/>
    </location>
</feature>
<feature type="compositionally biased region" description="Polar residues" evidence="1">
    <location>
        <begin position="184"/>
        <end position="199"/>
    </location>
</feature>
<dbReference type="AlphaFoldDB" id="A0AAN9BN37"/>
<organism evidence="2 3">
    <name type="scientific">Littorina saxatilis</name>
    <dbReference type="NCBI Taxonomy" id="31220"/>
    <lineage>
        <taxon>Eukaryota</taxon>
        <taxon>Metazoa</taxon>
        <taxon>Spiralia</taxon>
        <taxon>Lophotrochozoa</taxon>
        <taxon>Mollusca</taxon>
        <taxon>Gastropoda</taxon>
        <taxon>Caenogastropoda</taxon>
        <taxon>Littorinimorpha</taxon>
        <taxon>Littorinoidea</taxon>
        <taxon>Littorinidae</taxon>
        <taxon>Littorina</taxon>
    </lineage>
</organism>
<keyword evidence="3" id="KW-1185">Reference proteome</keyword>
<evidence type="ECO:0000313" key="3">
    <source>
        <dbReference type="Proteomes" id="UP001374579"/>
    </source>
</evidence>
<name>A0AAN9BN37_9CAEN</name>
<feature type="compositionally biased region" description="Low complexity" evidence="1">
    <location>
        <begin position="25"/>
        <end position="39"/>
    </location>
</feature>
<accession>A0AAN9BN37</accession>
<sequence length="241" mass="25890">MSTAAKTPAQGAKKKKVTSFNTIHRSPSTTSLSRSSSTPEVFCMTPDSERGGGAGGDSEGKIQTSSAPLTEKEEQALDELARLFTIQEERCRSEMEQRREGSKLSKASLTSSQLAEASFIYQHVNFQILSKCVPSFVKTNINKNGRYLPETFILRVNYWRRRRALGEDSGAKRAAKETAARTCGTDQQATSTPRAASSKTARQQTGSGGTAGGAATNVSRQASTMSSHVVPGESRITMISG</sequence>
<dbReference type="Proteomes" id="UP001374579">
    <property type="component" value="Unassembled WGS sequence"/>
</dbReference>
<evidence type="ECO:0000256" key="1">
    <source>
        <dbReference type="SAM" id="MobiDB-lite"/>
    </source>
</evidence>
<proteinExistence type="predicted"/>
<comment type="caution">
    <text evidence="2">The sequence shown here is derived from an EMBL/GenBank/DDBJ whole genome shotgun (WGS) entry which is preliminary data.</text>
</comment>
<protein>
    <submittedName>
        <fullName evidence="2">Uncharacterized protein</fullName>
    </submittedName>
</protein>
<gene>
    <name evidence="2" type="ORF">V1264_013401</name>
</gene>
<reference evidence="2 3" key="1">
    <citation type="submission" date="2024-02" db="EMBL/GenBank/DDBJ databases">
        <title>Chromosome-scale genome assembly of the rough periwinkle Littorina saxatilis.</title>
        <authorList>
            <person name="De Jode A."/>
            <person name="Faria R."/>
            <person name="Formenti G."/>
            <person name="Sims Y."/>
            <person name="Smith T.P."/>
            <person name="Tracey A."/>
            <person name="Wood J.M.D."/>
            <person name="Zagrodzka Z.B."/>
            <person name="Johannesson K."/>
            <person name="Butlin R.K."/>
            <person name="Leder E.H."/>
        </authorList>
    </citation>
    <scope>NUCLEOTIDE SEQUENCE [LARGE SCALE GENOMIC DNA]</scope>
    <source>
        <strain evidence="2">Snail1</strain>
        <tissue evidence="2">Muscle</tissue>
    </source>
</reference>
<feature type="region of interest" description="Disordered" evidence="1">
    <location>
        <begin position="1"/>
        <end position="72"/>
    </location>
</feature>
<feature type="compositionally biased region" description="Polar residues" evidence="1">
    <location>
        <begin position="217"/>
        <end position="227"/>
    </location>
</feature>